<dbReference type="PANTHER" id="PTHR11280">
    <property type="entry name" value="GLUCOSAMINE-6-PHOSPHATE ISOMERASE"/>
    <property type="match status" value="1"/>
</dbReference>
<evidence type="ECO:0000256" key="4">
    <source>
        <dbReference type="HAMAP-Rule" id="MF_01241"/>
    </source>
</evidence>
<dbReference type="HAMAP" id="MF_01241">
    <property type="entry name" value="GlcN6P_deamin"/>
    <property type="match status" value="1"/>
</dbReference>
<dbReference type="AlphaFoldDB" id="D6XVV3"/>
<protein>
    <recommendedName>
        <fullName evidence="4">Glucosamine-6-phosphate deaminase</fullName>
        <ecNumber evidence="4">3.5.99.6</ecNumber>
    </recommendedName>
    <alternativeName>
        <fullName evidence="4">GlcN6P deaminase</fullName>
        <shortName evidence="4">GNPDA</shortName>
    </alternativeName>
    <alternativeName>
        <fullName evidence="4">Glucosamine-6-phosphate isomerase</fullName>
    </alternativeName>
</protein>
<evidence type="ECO:0000259" key="5">
    <source>
        <dbReference type="Pfam" id="PF01182"/>
    </source>
</evidence>
<keyword evidence="2 4" id="KW-0378">Hydrolase</keyword>
<evidence type="ECO:0000313" key="7">
    <source>
        <dbReference type="Proteomes" id="UP000000271"/>
    </source>
</evidence>
<dbReference type="GO" id="GO:0042802">
    <property type="term" value="F:identical protein binding"/>
    <property type="evidence" value="ECO:0007669"/>
    <property type="project" value="TreeGrafter"/>
</dbReference>
<feature type="active site" description="Proton acceptor; for enolization step" evidence="4">
    <location>
        <position position="69"/>
    </location>
</feature>
<dbReference type="GO" id="GO:0016853">
    <property type="term" value="F:isomerase activity"/>
    <property type="evidence" value="ECO:0007669"/>
    <property type="project" value="UniProtKB-KW"/>
</dbReference>
<gene>
    <name evidence="4" type="primary">nagB</name>
    <name evidence="6" type="ordered locus">Bsel_0178</name>
</gene>
<dbReference type="NCBIfam" id="TIGR00502">
    <property type="entry name" value="nagB"/>
    <property type="match status" value="1"/>
</dbReference>
<dbReference type="SUPFAM" id="SSF100950">
    <property type="entry name" value="NagB/RpiA/CoA transferase-like"/>
    <property type="match status" value="1"/>
</dbReference>
<dbReference type="GO" id="GO:0006046">
    <property type="term" value="P:N-acetylglucosamine catabolic process"/>
    <property type="evidence" value="ECO:0007669"/>
    <property type="project" value="UniProtKB-UniRule"/>
</dbReference>
<keyword evidence="3 4" id="KW-0119">Carbohydrate metabolism</keyword>
<sequence>MTITIQTVDDYHAMSEQAAEYFYDAIKENPDIHIGLATGGTPSGMYEALIQKIQDSALPLGAIQTFNLDEYIGLSQDDPNSYYTFMKDTLFAPLKLSRNQTYVPDGNTSDHEMECRRYEALIDEHGIDLQLLGVGENGHIGFNEPGTPFDSVTHVIELNDTTREANARYFNSPDEVPTHAITMGIRSILKAKKIVLLASGTNKAEAISALFRDTITEDWPITALKEHPDVTVIVDKAAAGQIPDEK</sequence>
<reference evidence="6" key="1">
    <citation type="submission" date="2009-10" db="EMBL/GenBank/DDBJ databases">
        <title>Complete sequence of Bacillus selenitireducens MLS10.</title>
        <authorList>
            <consortium name="US DOE Joint Genome Institute"/>
            <person name="Lucas S."/>
            <person name="Copeland A."/>
            <person name="Lapidus A."/>
            <person name="Glavina del Rio T."/>
            <person name="Dalin E."/>
            <person name="Tice H."/>
            <person name="Bruce D."/>
            <person name="Goodwin L."/>
            <person name="Pitluck S."/>
            <person name="Sims D."/>
            <person name="Brettin T."/>
            <person name="Detter J.C."/>
            <person name="Han C."/>
            <person name="Larimer F."/>
            <person name="Land M."/>
            <person name="Hauser L."/>
            <person name="Kyrpides N."/>
            <person name="Ovchinnikova G."/>
            <person name="Stolz J."/>
        </authorList>
    </citation>
    <scope>NUCLEOTIDE SEQUENCE [LARGE SCALE GENOMIC DNA]</scope>
    <source>
        <strain evidence="6">MLS10</strain>
    </source>
</reference>
<feature type="domain" description="Glucosamine/galactosamine-6-phosphate isomerase" evidence="5">
    <location>
        <begin position="12"/>
        <end position="227"/>
    </location>
</feature>
<dbReference type="GO" id="GO:0005737">
    <property type="term" value="C:cytoplasm"/>
    <property type="evidence" value="ECO:0007669"/>
    <property type="project" value="TreeGrafter"/>
</dbReference>
<dbReference type="KEGG" id="bse:Bsel_0178"/>
<dbReference type="Proteomes" id="UP000000271">
    <property type="component" value="Chromosome"/>
</dbReference>
<dbReference type="GO" id="GO:0006043">
    <property type="term" value="P:glucosamine catabolic process"/>
    <property type="evidence" value="ECO:0007669"/>
    <property type="project" value="TreeGrafter"/>
</dbReference>
<dbReference type="PROSITE" id="PS01161">
    <property type="entry name" value="GLC_GALNAC_ISOMERASE"/>
    <property type="match status" value="1"/>
</dbReference>
<comment type="similarity">
    <text evidence="4">Belongs to the glucosamine/galactosamine-6-phosphate isomerase family. NagB subfamily.</text>
</comment>
<evidence type="ECO:0000256" key="2">
    <source>
        <dbReference type="ARBA" id="ARBA00022801"/>
    </source>
</evidence>
<keyword evidence="7" id="KW-1185">Reference proteome</keyword>
<comment type="pathway">
    <text evidence="4">Amino-sugar metabolism; N-acetylneuraminate degradation; D-fructose 6-phosphate from N-acetylneuraminate: step 5/5.</text>
</comment>
<dbReference type="CDD" id="cd01399">
    <property type="entry name" value="GlcN6P_deaminase"/>
    <property type="match status" value="1"/>
</dbReference>
<dbReference type="InterPro" id="IPR037171">
    <property type="entry name" value="NagB/RpiA_transferase-like"/>
</dbReference>
<feature type="active site" description="For ring-opening step" evidence="4">
    <location>
        <position position="137"/>
    </location>
</feature>
<dbReference type="RefSeq" id="WP_013171155.1">
    <property type="nucleotide sequence ID" value="NC_014219.1"/>
</dbReference>
<dbReference type="STRING" id="439292.Bsel_0178"/>
<dbReference type="OrthoDB" id="9791139at2"/>
<dbReference type="GO" id="GO:0005975">
    <property type="term" value="P:carbohydrate metabolic process"/>
    <property type="evidence" value="ECO:0007669"/>
    <property type="project" value="InterPro"/>
</dbReference>
<dbReference type="InterPro" id="IPR006148">
    <property type="entry name" value="Glc/Gal-6P_isomerase"/>
</dbReference>
<name>D6XVV3_BACIE</name>
<dbReference type="InterPro" id="IPR004547">
    <property type="entry name" value="Glucosamine6P_isomerase"/>
</dbReference>
<accession>D6XVV3</accession>
<dbReference type="GO" id="GO:0019262">
    <property type="term" value="P:N-acetylneuraminate catabolic process"/>
    <property type="evidence" value="ECO:0007669"/>
    <property type="project" value="UniProtKB-UniRule"/>
</dbReference>
<dbReference type="InterPro" id="IPR018321">
    <property type="entry name" value="Glucosamine6P_isomerase_CS"/>
</dbReference>
<dbReference type="Pfam" id="PF01182">
    <property type="entry name" value="Glucosamine_iso"/>
    <property type="match status" value="1"/>
</dbReference>
<organism evidence="6 7">
    <name type="scientific">Bacillus selenitireducens (strain ATCC 700615 / DSM 15326 / MLS10)</name>
    <dbReference type="NCBI Taxonomy" id="439292"/>
    <lineage>
        <taxon>Bacteria</taxon>
        <taxon>Bacillati</taxon>
        <taxon>Bacillota</taxon>
        <taxon>Bacilli</taxon>
        <taxon>Bacillales</taxon>
        <taxon>Bacillaceae</taxon>
        <taxon>Salisediminibacterium</taxon>
    </lineage>
</organism>
<comment type="catalytic activity">
    <reaction evidence="1 4">
        <text>alpha-D-glucosamine 6-phosphate + H2O = beta-D-fructose 6-phosphate + NH4(+)</text>
        <dbReference type="Rhea" id="RHEA:12172"/>
        <dbReference type="ChEBI" id="CHEBI:15377"/>
        <dbReference type="ChEBI" id="CHEBI:28938"/>
        <dbReference type="ChEBI" id="CHEBI:57634"/>
        <dbReference type="ChEBI" id="CHEBI:75989"/>
        <dbReference type="EC" id="3.5.99.6"/>
    </reaction>
</comment>
<dbReference type="FunFam" id="3.40.50.1360:FF:000003">
    <property type="entry name" value="Glucosamine-6-phosphate deaminase"/>
    <property type="match status" value="1"/>
</dbReference>
<dbReference type="HOGENOM" id="CLU_049611_1_1_9"/>
<comment type="caution">
    <text evidence="4">Lacks conserved residue(s) required for the propagation of feature annotation.</text>
</comment>
<feature type="active site" description="For ring-opening step" evidence="4">
    <location>
        <position position="144"/>
    </location>
</feature>
<comment type="function">
    <text evidence="4">Catalyzes the reversible isomerization-deamination of glucosamine 6-phosphate (GlcN6P) to form fructose 6-phosphate (Fru6P) and ammonium ion.</text>
</comment>
<evidence type="ECO:0000313" key="6">
    <source>
        <dbReference type="EMBL" id="ADH97726.1"/>
    </source>
</evidence>
<proteinExistence type="inferred from homology"/>
<evidence type="ECO:0000256" key="3">
    <source>
        <dbReference type="ARBA" id="ARBA00023277"/>
    </source>
</evidence>
<dbReference type="EC" id="3.5.99.6" evidence="4"/>
<dbReference type="eggNOG" id="COG0363">
    <property type="taxonomic scope" value="Bacteria"/>
</dbReference>
<dbReference type="Gene3D" id="3.40.50.1360">
    <property type="match status" value="1"/>
</dbReference>
<dbReference type="PANTHER" id="PTHR11280:SF5">
    <property type="entry name" value="GLUCOSAMINE-6-PHOSPHATE ISOMERASE"/>
    <property type="match status" value="1"/>
</dbReference>
<keyword evidence="6" id="KW-0413">Isomerase</keyword>
<feature type="active site" description="Proton acceptor; for ring-opening step" evidence="4">
    <location>
        <position position="139"/>
    </location>
</feature>
<dbReference type="UniPathway" id="UPA00629">
    <property type="reaction ID" value="UER00684"/>
</dbReference>
<evidence type="ECO:0000256" key="1">
    <source>
        <dbReference type="ARBA" id="ARBA00000644"/>
    </source>
</evidence>
<dbReference type="EMBL" id="CP001791">
    <property type="protein sequence ID" value="ADH97726.1"/>
    <property type="molecule type" value="Genomic_DNA"/>
</dbReference>
<dbReference type="GO" id="GO:0004342">
    <property type="term" value="F:glucosamine-6-phosphate deaminase activity"/>
    <property type="evidence" value="ECO:0007669"/>
    <property type="project" value="UniProtKB-UniRule"/>
</dbReference>